<keyword evidence="1" id="KW-0472">Membrane</keyword>
<proteinExistence type="predicted"/>
<accession>A0A6C0BB13</accession>
<evidence type="ECO:0000256" key="1">
    <source>
        <dbReference type="SAM" id="Phobius"/>
    </source>
</evidence>
<evidence type="ECO:0000313" key="2">
    <source>
        <dbReference type="EMBL" id="QHS89286.1"/>
    </source>
</evidence>
<feature type="transmembrane region" description="Helical" evidence="1">
    <location>
        <begin position="54"/>
        <end position="72"/>
    </location>
</feature>
<feature type="transmembrane region" description="Helical" evidence="1">
    <location>
        <begin position="7"/>
        <end position="34"/>
    </location>
</feature>
<protein>
    <submittedName>
        <fullName evidence="2">Uncharacterized protein</fullName>
    </submittedName>
</protein>
<dbReference type="EMBL" id="MN739108">
    <property type="protein sequence ID" value="QHS89286.1"/>
    <property type="molecule type" value="Genomic_DNA"/>
</dbReference>
<keyword evidence="1" id="KW-0812">Transmembrane</keyword>
<keyword evidence="1" id="KW-1133">Transmembrane helix</keyword>
<dbReference type="AlphaFoldDB" id="A0A6C0BB13"/>
<organism evidence="2">
    <name type="scientific">viral metagenome</name>
    <dbReference type="NCBI Taxonomy" id="1070528"/>
    <lineage>
        <taxon>unclassified sequences</taxon>
        <taxon>metagenomes</taxon>
        <taxon>organismal metagenomes</taxon>
    </lineage>
</organism>
<name>A0A6C0BB13_9ZZZZ</name>
<sequence length="120" mass="14210">MALIENIVYYIMQYIVKINGIYDILCGLCILQYIDIPYLGTIHLNMIKNNETNFIFQRYYAYWILTYGYMRLTRSNINFIKMSYFIEALCIANELYSTNDIYTEKALFVITVSLLFGIIS</sequence>
<reference evidence="2" key="1">
    <citation type="journal article" date="2020" name="Nature">
        <title>Giant virus diversity and host interactions through global metagenomics.</title>
        <authorList>
            <person name="Schulz F."/>
            <person name="Roux S."/>
            <person name="Paez-Espino D."/>
            <person name="Jungbluth S."/>
            <person name="Walsh D.A."/>
            <person name="Denef V.J."/>
            <person name="McMahon K.D."/>
            <person name="Konstantinidis K.T."/>
            <person name="Eloe-Fadrosh E.A."/>
            <person name="Kyrpides N.C."/>
            <person name="Woyke T."/>
        </authorList>
    </citation>
    <scope>NUCLEOTIDE SEQUENCE</scope>
    <source>
        <strain evidence="2">GVMAG-M-3300010158-60</strain>
    </source>
</reference>